<evidence type="ECO:0000256" key="2">
    <source>
        <dbReference type="ARBA" id="ARBA00023125"/>
    </source>
</evidence>
<accession>A0A9Y2IGH4</accession>
<keyword evidence="7" id="KW-1185">Reference proteome</keyword>
<gene>
    <name evidence="6" type="ORF">QRX50_02130</name>
</gene>
<feature type="DNA-binding region" description="H-T-H motif" evidence="4">
    <location>
        <begin position="41"/>
        <end position="60"/>
    </location>
</feature>
<evidence type="ECO:0000256" key="4">
    <source>
        <dbReference type="PROSITE-ProRule" id="PRU00335"/>
    </source>
</evidence>
<evidence type="ECO:0000313" key="7">
    <source>
        <dbReference type="Proteomes" id="UP001236014"/>
    </source>
</evidence>
<dbReference type="PANTHER" id="PTHR30055:SF234">
    <property type="entry name" value="HTH-TYPE TRANSCRIPTIONAL REGULATOR BETI"/>
    <property type="match status" value="1"/>
</dbReference>
<evidence type="ECO:0000259" key="5">
    <source>
        <dbReference type="PROSITE" id="PS50977"/>
    </source>
</evidence>
<sequence>MTRDAAPAAPARPLRRDAELNRRRILESARAVFGKRGLEATLDDVAHHAGLGVGTVYRRFPGKEHLVEAMFVEQLQEVADLAEQALGAEDPWDGFVDFMWRTVELHSADRGLREIMLSKAFGHEHVAEVKAHMVPLITRLVERAQESGQLRADLVPTDLPLIHQMVGAAVEYTSAVEPQLWRRCLALILDGLRAEPGRATELPHPGLDQAEIDQAMCAWRQPRHPHPVTPPVPREKQ</sequence>
<name>A0A9Y2IGH4_9PSEU</name>
<dbReference type="InterPro" id="IPR036271">
    <property type="entry name" value="Tet_transcr_reg_TetR-rel_C_sf"/>
</dbReference>
<dbReference type="SUPFAM" id="SSF48498">
    <property type="entry name" value="Tetracyclin repressor-like, C-terminal domain"/>
    <property type="match status" value="1"/>
</dbReference>
<organism evidence="6 7">
    <name type="scientific">Amycolatopsis carbonis</name>
    <dbReference type="NCBI Taxonomy" id="715471"/>
    <lineage>
        <taxon>Bacteria</taxon>
        <taxon>Bacillati</taxon>
        <taxon>Actinomycetota</taxon>
        <taxon>Actinomycetes</taxon>
        <taxon>Pseudonocardiales</taxon>
        <taxon>Pseudonocardiaceae</taxon>
        <taxon>Amycolatopsis</taxon>
    </lineage>
</organism>
<dbReference type="Gene3D" id="1.10.357.10">
    <property type="entry name" value="Tetracycline Repressor, domain 2"/>
    <property type="match status" value="1"/>
</dbReference>
<dbReference type="Pfam" id="PF00440">
    <property type="entry name" value="TetR_N"/>
    <property type="match status" value="1"/>
</dbReference>
<dbReference type="RefSeq" id="WP_285970310.1">
    <property type="nucleotide sequence ID" value="NZ_CP127294.1"/>
</dbReference>
<keyword evidence="1" id="KW-0805">Transcription regulation</keyword>
<dbReference type="InterPro" id="IPR001647">
    <property type="entry name" value="HTH_TetR"/>
</dbReference>
<dbReference type="InterPro" id="IPR049445">
    <property type="entry name" value="TetR_SbtR-like_C"/>
</dbReference>
<reference evidence="6 7" key="1">
    <citation type="submission" date="2023-06" db="EMBL/GenBank/DDBJ databases">
        <authorList>
            <person name="Oyuntsetseg B."/>
            <person name="Kim S.B."/>
        </authorList>
    </citation>
    <scope>NUCLEOTIDE SEQUENCE [LARGE SCALE GENOMIC DNA]</scope>
    <source>
        <strain evidence="6 7">2-15</strain>
    </source>
</reference>
<proteinExistence type="predicted"/>
<dbReference type="InterPro" id="IPR009057">
    <property type="entry name" value="Homeodomain-like_sf"/>
</dbReference>
<dbReference type="PRINTS" id="PR00455">
    <property type="entry name" value="HTHTETR"/>
</dbReference>
<dbReference type="AlphaFoldDB" id="A0A9Y2IGH4"/>
<dbReference type="Proteomes" id="UP001236014">
    <property type="component" value="Chromosome"/>
</dbReference>
<dbReference type="KEGG" id="acab:QRX50_02130"/>
<dbReference type="GO" id="GO:0000976">
    <property type="term" value="F:transcription cis-regulatory region binding"/>
    <property type="evidence" value="ECO:0007669"/>
    <property type="project" value="TreeGrafter"/>
</dbReference>
<evidence type="ECO:0000256" key="3">
    <source>
        <dbReference type="ARBA" id="ARBA00023163"/>
    </source>
</evidence>
<dbReference type="PROSITE" id="PS50977">
    <property type="entry name" value="HTH_TETR_2"/>
    <property type="match status" value="1"/>
</dbReference>
<dbReference type="InterPro" id="IPR023772">
    <property type="entry name" value="DNA-bd_HTH_TetR-type_CS"/>
</dbReference>
<dbReference type="PANTHER" id="PTHR30055">
    <property type="entry name" value="HTH-TYPE TRANSCRIPTIONAL REGULATOR RUTR"/>
    <property type="match status" value="1"/>
</dbReference>
<dbReference type="Pfam" id="PF21597">
    <property type="entry name" value="TetR_C_43"/>
    <property type="match status" value="1"/>
</dbReference>
<protein>
    <submittedName>
        <fullName evidence="6">TetR/AcrR family transcriptional regulator</fullName>
    </submittedName>
</protein>
<feature type="domain" description="HTH tetR-type" evidence="5">
    <location>
        <begin position="19"/>
        <end position="78"/>
    </location>
</feature>
<dbReference type="PROSITE" id="PS01081">
    <property type="entry name" value="HTH_TETR_1"/>
    <property type="match status" value="1"/>
</dbReference>
<dbReference type="EMBL" id="CP127294">
    <property type="protein sequence ID" value="WIX79627.1"/>
    <property type="molecule type" value="Genomic_DNA"/>
</dbReference>
<dbReference type="InterPro" id="IPR050109">
    <property type="entry name" value="HTH-type_TetR-like_transc_reg"/>
</dbReference>
<evidence type="ECO:0000256" key="1">
    <source>
        <dbReference type="ARBA" id="ARBA00023015"/>
    </source>
</evidence>
<dbReference type="GO" id="GO:0003700">
    <property type="term" value="F:DNA-binding transcription factor activity"/>
    <property type="evidence" value="ECO:0007669"/>
    <property type="project" value="TreeGrafter"/>
</dbReference>
<evidence type="ECO:0000313" key="6">
    <source>
        <dbReference type="EMBL" id="WIX79627.1"/>
    </source>
</evidence>
<dbReference type="SUPFAM" id="SSF46689">
    <property type="entry name" value="Homeodomain-like"/>
    <property type="match status" value="1"/>
</dbReference>
<keyword evidence="3" id="KW-0804">Transcription</keyword>
<keyword evidence="2 4" id="KW-0238">DNA-binding</keyword>